<keyword evidence="5" id="KW-0670">Pyruvate</keyword>
<keyword evidence="3" id="KW-0067">ATP-binding</keyword>
<comment type="caution">
    <text evidence="5">The sequence shown here is derived from an EMBL/GenBank/DDBJ whole genome shotgun (WGS) entry which is preliminary data.</text>
</comment>
<dbReference type="InterPro" id="IPR008279">
    <property type="entry name" value="PEP-util_enz_mobile_dom"/>
</dbReference>
<dbReference type="InterPro" id="IPR006319">
    <property type="entry name" value="PEP_synth"/>
</dbReference>
<dbReference type="InterPro" id="IPR036637">
    <property type="entry name" value="Phosphohistidine_dom_sf"/>
</dbReference>
<name>A0A0G0GPU9_9BACT</name>
<evidence type="ECO:0000313" key="6">
    <source>
        <dbReference type="Proteomes" id="UP000034849"/>
    </source>
</evidence>
<evidence type="ECO:0000256" key="1">
    <source>
        <dbReference type="ARBA" id="ARBA00007837"/>
    </source>
</evidence>
<dbReference type="GO" id="GO:0005524">
    <property type="term" value="F:ATP binding"/>
    <property type="evidence" value="ECO:0007669"/>
    <property type="project" value="UniProtKB-KW"/>
</dbReference>
<dbReference type="PANTHER" id="PTHR43030">
    <property type="entry name" value="PHOSPHOENOLPYRUVATE SYNTHASE"/>
    <property type="match status" value="1"/>
</dbReference>
<dbReference type="Proteomes" id="UP000034849">
    <property type="component" value="Unassembled WGS sequence"/>
</dbReference>
<sequence length="360" mass="41582">MKKEIFLAWTRDYTLAWAEWWSGQMNPRLMEVFGIGIPSQLYYFNGRLLETYRVVDEAKAFFKAVVNTDPKNGFFSENKINHYILLVKQIRELMGKINKNKDFANRAVFEKIKQLSREMYPWYTVSYLLPQAQWAPQLKEKYPKEANDILERLINARVKSEGAIQELVQYWRAVARILLSQRKLENKYASFVTFTEIQKMLDDNNYVPNKEELENRSTGYIFLGDKVYTNISKEVFFEKQDFYFSAPVNQFINQEIRGVVSCTGSTSIKGIVNIILKNDEIINFKEGNVLVTVMTNPFFIPIMKKAKAIITDEGGITCHAAIVARELNIPCITGTKISTKVLKDGDMVEVDAINGIIKKI</sequence>
<evidence type="ECO:0000256" key="2">
    <source>
        <dbReference type="ARBA" id="ARBA00022741"/>
    </source>
</evidence>
<evidence type="ECO:0000256" key="3">
    <source>
        <dbReference type="ARBA" id="ARBA00022840"/>
    </source>
</evidence>
<dbReference type="InterPro" id="IPR018274">
    <property type="entry name" value="PEP_util_AS"/>
</dbReference>
<dbReference type="EMBL" id="LBSX01000001">
    <property type="protein sequence ID" value="KKQ28185.1"/>
    <property type="molecule type" value="Genomic_DNA"/>
</dbReference>
<gene>
    <name evidence="5" type="ORF">US42_C0001G0036</name>
</gene>
<feature type="domain" description="PEP-utilising enzyme mobile" evidence="4">
    <location>
        <begin position="284"/>
        <end position="355"/>
    </location>
</feature>
<dbReference type="Gene3D" id="3.50.30.10">
    <property type="entry name" value="Phosphohistidine domain"/>
    <property type="match status" value="1"/>
</dbReference>
<reference evidence="5 6" key="1">
    <citation type="journal article" date="2015" name="Nature">
        <title>rRNA introns, odd ribosomes, and small enigmatic genomes across a large radiation of phyla.</title>
        <authorList>
            <person name="Brown C.T."/>
            <person name="Hug L.A."/>
            <person name="Thomas B.C."/>
            <person name="Sharon I."/>
            <person name="Castelle C.J."/>
            <person name="Singh A."/>
            <person name="Wilkins M.J."/>
            <person name="Williams K.H."/>
            <person name="Banfield J.F."/>
        </authorList>
    </citation>
    <scope>NUCLEOTIDE SEQUENCE [LARGE SCALE GENOMIC DNA]</scope>
</reference>
<comment type="similarity">
    <text evidence="1">Belongs to the PEP-utilizing enzyme family.</text>
</comment>
<proteinExistence type="inferred from homology"/>
<dbReference type="GO" id="GO:0008986">
    <property type="term" value="F:pyruvate, water dikinase activity"/>
    <property type="evidence" value="ECO:0007669"/>
    <property type="project" value="InterPro"/>
</dbReference>
<evidence type="ECO:0000259" key="4">
    <source>
        <dbReference type="Pfam" id="PF00391"/>
    </source>
</evidence>
<evidence type="ECO:0000313" key="5">
    <source>
        <dbReference type="EMBL" id="KKQ28185.1"/>
    </source>
</evidence>
<dbReference type="PANTHER" id="PTHR43030:SF1">
    <property type="entry name" value="PHOSPHOENOLPYRUVATE SYNTHASE"/>
    <property type="match status" value="1"/>
</dbReference>
<keyword evidence="2" id="KW-0547">Nucleotide-binding</keyword>
<dbReference type="STRING" id="1619046.US42_C0001G0036"/>
<protein>
    <submittedName>
        <fullName evidence="5">Phosphoenolpyruvate synthase</fullName>
    </submittedName>
</protein>
<dbReference type="PROSITE" id="PS00370">
    <property type="entry name" value="PEP_ENZYMES_PHOS_SITE"/>
    <property type="match status" value="1"/>
</dbReference>
<dbReference type="AlphaFoldDB" id="A0A0G0GPU9"/>
<accession>A0A0G0GPU9</accession>
<dbReference type="PATRIC" id="fig|1619046.3.peg.36"/>
<organism evidence="5 6">
    <name type="scientific">Candidatus Magasanikbacteria bacterium GW2011_GWC2_37_14</name>
    <dbReference type="NCBI Taxonomy" id="1619046"/>
    <lineage>
        <taxon>Bacteria</taxon>
        <taxon>Candidatus Magasanikiibacteriota</taxon>
    </lineage>
</organism>
<dbReference type="Pfam" id="PF00391">
    <property type="entry name" value="PEP-utilizers"/>
    <property type="match status" value="1"/>
</dbReference>
<dbReference type="SUPFAM" id="SSF52009">
    <property type="entry name" value="Phosphohistidine domain"/>
    <property type="match status" value="1"/>
</dbReference>